<keyword evidence="6 12" id="KW-0547">Nucleotide-binding</keyword>
<evidence type="ECO:0000256" key="8">
    <source>
        <dbReference type="ARBA" id="ARBA00022840"/>
    </source>
</evidence>
<keyword evidence="7 12" id="KW-0227">DNA damage</keyword>
<keyword evidence="10 12" id="KW-0234">DNA repair</keyword>
<dbReference type="Gene3D" id="3.40.50.300">
    <property type="entry name" value="P-loop containing nucleotide triphosphate hydrolases"/>
    <property type="match status" value="1"/>
</dbReference>
<dbReference type="Proteomes" id="UP000886847">
    <property type="component" value="Unassembled WGS sequence"/>
</dbReference>
<keyword evidence="5 12" id="KW-0235">DNA replication</keyword>
<dbReference type="GO" id="GO:0005737">
    <property type="term" value="C:cytoplasm"/>
    <property type="evidence" value="ECO:0007669"/>
    <property type="project" value="UniProtKB-SubCell"/>
</dbReference>
<evidence type="ECO:0000256" key="5">
    <source>
        <dbReference type="ARBA" id="ARBA00022705"/>
    </source>
</evidence>
<dbReference type="GO" id="GO:0005524">
    <property type="term" value="F:ATP binding"/>
    <property type="evidence" value="ECO:0007669"/>
    <property type="project" value="UniProtKB-UniRule"/>
</dbReference>
<keyword evidence="4 12" id="KW-0963">Cytoplasm</keyword>
<comment type="caution">
    <text evidence="15">The sequence shown here is derived from an EMBL/GenBank/DDBJ whole genome shotgun (WGS) entry which is preliminary data.</text>
</comment>
<dbReference type="InterPro" id="IPR027417">
    <property type="entry name" value="P-loop_NTPase"/>
</dbReference>
<evidence type="ECO:0000256" key="11">
    <source>
        <dbReference type="ARBA" id="ARBA00023236"/>
    </source>
</evidence>
<dbReference type="InterPro" id="IPR001238">
    <property type="entry name" value="DNA-binding_RecF"/>
</dbReference>
<comment type="similarity">
    <text evidence="2 12 13">Belongs to the RecF family.</text>
</comment>
<evidence type="ECO:0000256" key="1">
    <source>
        <dbReference type="ARBA" id="ARBA00004496"/>
    </source>
</evidence>
<protein>
    <recommendedName>
        <fullName evidence="3 12">DNA replication and repair protein RecF</fullName>
    </recommendedName>
</protein>
<dbReference type="GO" id="GO:0006260">
    <property type="term" value="P:DNA replication"/>
    <property type="evidence" value="ECO:0007669"/>
    <property type="project" value="UniProtKB-UniRule"/>
</dbReference>
<dbReference type="NCBIfam" id="TIGR00611">
    <property type="entry name" value="recf"/>
    <property type="match status" value="1"/>
</dbReference>
<evidence type="ECO:0000313" key="15">
    <source>
        <dbReference type="EMBL" id="HIX50981.1"/>
    </source>
</evidence>
<sequence>MQIDTLTLKNFRNYADETFRFAPGLNVLYGKNAQGKTNCAEALFYLCTGTSFRTKKDRQLIREGEEHAHIFAAARTRFGSVTIEADIFETRREVRINGGKIARNADLLGNIDGVFFSPAELRLIQDGPDERRRFLNVSLSQLSRAYYTALVRYNRILLQRNKLLKERDFAFIMDTLPVWDEQLCRYAAEIVLARQDYVRRLSPLAAEKHAFLTGSAEQLQILPEKSWGESREQIEEGLKREFSQNYERDVRLGFTASGPHRDDLKILIDGKEARAFGSQGQMRTAALALKLAEVDIFTGLAGEPPVLILDDVMSELDLARRRKLLSAIGGVQTVLTCTHTEKVLQGRQVQKVRIAAGAIVPAPARKGKGE</sequence>
<accession>A0A9D2AVU5</accession>
<evidence type="ECO:0000256" key="7">
    <source>
        <dbReference type="ARBA" id="ARBA00022763"/>
    </source>
</evidence>
<evidence type="ECO:0000256" key="6">
    <source>
        <dbReference type="ARBA" id="ARBA00022741"/>
    </source>
</evidence>
<dbReference type="Gene3D" id="1.20.1050.90">
    <property type="entry name" value="RecF/RecN/SMC, N-terminal domain"/>
    <property type="match status" value="1"/>
</dbReference>
<dbReference type="HAMAP" id="MF_00365">
    <property type="entry name" value="RecF"/>
    <property type="match status" value="1"/>
</dbReference>
<dbReference type="GO" id="GO:0000731">
    <property type="term" value="P:DNA synthesis involved in DNA repair"/>
    <property type="evidence" value="ECO:0007669"/>
    <property type="project" value="TreeGrafter"/>
</dbReference>
<keyword evidence="8 12" id="KW-0067">ATP-binding</keyword>
<dbReference type="PROSITE" id="PS00618">
    <property type="entry name" value="RECF_2"/>
    <property type="match status" value="1"/>
</dbReference>
<reference evidence="15" key="1">
    <citation type="journal article" date="2021" name="PeerJ">
        <title>Extensive microbial diversity within the chicken gut microbiome revealed by metagenomics and culture.</title>
        <authorList>
            <person name="Gilroy R."/>
            <person name="Ravi A."/>
            <person name="Getino M."/>
            <person name="Pursley I."/>
            <person name="Horton D.L."/>
            <person name="Alikhan N.F."/>
            <person name="Baker D."/>
            <person name="Gharbi K."/>
            <person name="Hall N."/>
            <person name="Watson M."/>
            <person name="Adriaenssens E.M."/>
            <person name="Foster-Nyarko E."/>
            <person name="Jarju S."/>
            <person name="Secka A."/>
            <person name="Antonio M."/>
            <person name="Oren A."/>
            <person name="Chaudhuri R.R."/>
            <person name="La Ragione R."/>
            <person name="Hildebrand F."/>
            <person name="Pallen M.J."/>
        </authorList>
    </citation>
    <scope>NUCLEOTIDE SEQUENCE</scope>
    <source>
        <strain evidence="15">2189</strain>
    </source>
</reference>
<organism evidence="15 16">
    <name type="scientific">Candidatus Borkfalkia faecavium</name>
    <dbReference type="NCBI Taxonomy" id="2838508"/>
    <lineage>
        <taxon>Bacteria</taxon>
        <taxon>Bacillati</taxon>
        <taxon>Bacillota</taxon>
        <taxon>Clostridia</taxon>
        <taxon>Christensenellales</taxon>
        <taxon>Christensenellaceae</taxon>
        <taxon>Candidatus Borkfalkia</taxon>
    </lineage>
</organism>
<keyword evidence="11 12" id="KW-0742">SOS response</keyword>
<evidence type="ECO:0000256" key="12">
    <source>
        <dbReference type="HAMAP-Rule" id="MF_00365"/>
    </source>
</evidence>
<evidence type="ECO:0000256" key="9">
    <source>
        <dbReference type="ARBA" id="ARBA00023125"/>
    </source>
</evidence>
<evidence type="ECO:0000256" key="4">
    <source>
        <dbReference type="ARBA" id="ARBA00022490"/>
    </source>
</evidence>
<dbReference type="PANTHER" id="PTHR32182:SF0">
    <property type="entry name" value="DNA REPLICATION AND REPAIR PROTEIN RECF"/>
    <property type="match status" value="1"/>
</dbReference>
<dbReference type="PANTHER" id="PTHR32182">
    <property type="entry name" value="DNA REPLICATION AND REPAIR PROTEIN RECF"/>
    <property type="match status" value="1"/>
</dbReference>
<evidence type="ECO:0000256" key="13">
    <source>
        <dbReference type="RuleBase" id="RU000578"/>
    </source>
</evidence>
<evidence type="ECO:0000313" key="16">
    <source>
        <dbReference type="Proteomes" id="UP000886847"/>
    </source>
</evidence>
<evidence type="ECO:0000259" key="14">
    <source>
        <dbReference type="Pfam" id="PF02463"/>
    </source>
</evidence>
<gene>
    <name evidence="12 15" type="primary">recF</name>
    <name evidence="15" type="ORF">H9851_06875</name>
</gene>
<proteinExistence type="inferred from homology"/>
<evidence type="ECO:0000256" key="3">
    <source>
        <dbReference type="ARBA" id="ARBA00020170"/>
    </source>
</evidence>
<keyword evidence="9 12" id="KW-0238">DNA-binding</keyword>
<evidence type="ECO:0000256" key="2">
    <source>
        <dbReference type="ARBA" id="ARBA00008016"/>
    </source>
</evidence>
<dbReference type="GO" id="GO:0009432">
    <property type="term" value="P:SOS response"/>
    <property type="evidence" value="ECO:0007669"/>
    <property type="project" value="UniProtKB-UniRule"/>
</dbReference>
<dbReference type="SUPFAM" id="SSF52540">
    <property type="entry name" value="P-loop containing nucleoside triphosphate hydrolases"/>
    <property type="match status" value="1"/>
</dbReference>
<evidence type="ECO:0000256" key="10">
    <source>
        <dbReference type="ARBA" id="ARBA00023204"/>
    </source>
</evidence>
<dbReference type="GO" id="GO:0003697">
    <property type="term" value="F:single-stranded DNA binding"/>
    <property type="evidence" value="ECO:0007669"/>
    <property type="project" value="UniProtKB-UniRule"/>
</dbReference>
<dbReference type="GO" id="GO:0006302">
    <property type="term" value="P:double-strand break repair"/>
    <property type="evidence" value="ECO:0007669"/>
    <property type="project" value="TreeGrafter"/>
</dbReference>
<dbReference type="Pfam" id="PF02463">
    <property type="entry name" value="SMC_N"/>
    <property type="match status" value="1"/>
</dbReference>
<dbReference type="InterPro" id="IPR018078">
    <property type="entry name" value="DNA-binding_RecF_CS"/>
</dbReference>
<feature type="domain" description="RecF/RecN/SMC N-terminal" evidence="14">
    <location>
        <begin position="3"/>
        <end position="346"/>
    </location>
</feature>
<feature type="binding site" evidence="12">
    <location>
        <begin position="30"/>
        <end position="37"/>
    </location>
    <ligand>
        <name>ATP</name>
        <dbReference type="ChEBI" id="CHEBI:30616"/>
    </ligand>
</feature>
<name>A0A9D2AVU5_9FIRM</name>
<dbReference type="EMBL" id="DXEW01000033">
    <property type="protein sequence ID" value="HIX50981.1"/>
    <property type="molecule type" value="Genomic_DNA"/>
</dbReference>
<comment type="function">
    <text evidence="12 13">The RecF protein is involved in DNA metabolism; it is required for DNA replication and normal SOS inducibility. RecF binds preferentially to single-stranded, linear DNA. It also seems to bind ATP.</text>
</comment>
<reference evidence="15" key="2">
    <citation type="submission" date="2021-04" db="EMBL/GenBank/DDBJ databases">
        <authorList>
            <person name="Gilroy R."/>
        </authorList>
    </citation>
    <scope>NUCLEOTIDE SEQUENCE</scope>
    <source>
        <strain evidence="15">2189</strain>
    </source>
</reference>
<comment type="subcellular location">
    <subcellularLocation>
        <location evidence="1 12 13">Cytoplasm</location>
    </subcellularLocation>
</comment>
<dbReference type="PROSITE" id="PS00617">
    <property type="entry name" value="RECF_1"/>
    <property type="match status" value="1"/>
</dbReference>
<dbReference type="InterPro" id="IPR003395">
    <property type="entry name" value="RecF/RecN/SMC_N"/>
</dbReference>
<dbReference type="InterPro" id="IPR042174">
    <property type="entry name" value="RecF_2"/>
</dbReference>
<dbReference type="AlphaFoldDB" id="A0A9D2AVU5"/>